<dbReference type="Gene3D" id="3.40.50.300">
    <property type="entry name" value="P-loop containing nucleotide triphosphate hydrolases"/>
    <property type="match status" value="2"/>
</dbReference>
<keyword evidence="10" id="KW-0234">DNA repair</keyword>
<evidence type="ECO:0000256" key="2">
    <source>
        <dbReference type="ARBA" id="ARBA00004286"/>
    </source>
</evidence>
<keyword evidence="6" id="KW-0227">DNA damage</keyword>
<organism evidence="15 16">
    <name type="scientific">Salinomyces thailandicus</name>
    <dbReference type="NCBI Taxonomy" id="706561"/>
    <lineage>
        <taxon>Eukaryota</taxon>
        <taxon>Fungi</taxon>
        <taxon>Dikarya</taxon>
        <taxon>Ascomycota</taxon>
        <taxon>Pezizomycotina</taxon>
        <taxon>Dothideomycetes</taxon>
        <taxon>Dothideomycetidae</taxon>
        <taxon>Mycosphaerellales</taxon>
        <taxon>Teratosphaeriaceae</taxon>
        <taxon>Salinomyces</taxon>
    </lineage>
</organism>
<keyword evidence="4" id="KW-0158">Chromosome</keyword>
<protein>
    <recommendedName>
        <fullName evidence="14">RecF/RecN/SMC N-terminal domain-containing protein</fullName>
    </recommendedName>
</protein>
<feature type="coiled-coil region" evidence="12">
    <location>
        <begin position="966"/>
        <end position="1025"/>
    </location>
</feature>
<keyword evidence="5" id="KW-0547">Nucleotide-binding</keyword>
<feature type="region of interest" description="Disordered" evidence="13">
    <location>
        <begin position="381"/>
        <end position="406"/>
    </location>
</feature>
<evidence type="ECO:0000256" key="12">
    <source>
        <dbReference type="SAM" id="Coils"/>
    </source>
</evidence>
<feature type="coiled-coil region" evidence="12">
    <location>
        <begin position="765"/>
        <end position="942"/>
    </location>
</feature>
<name>A0A4U0TZV1_9PEZI</name>
<evidence type="ECO:0000313" key="15">
    <source>
        <dbReference type="EMBL" id="TKA27954.1"/>
    </source>
</evidence>
<reference evidence="15 16" key="1">
    <citation type="submission" date="2017-03" db="EMBL/GenBank/DDBJ databases">
        <title>Genomes of endolithic fungi from Antarctica.</title>
        <authorList>
            <person name="Coleine C."/>
            <person name="Masonjones S."/>
            <person name="Stajich J.E."/>
        </authorList>
    </citation>
    <scope>NUCLEOTIDE SEQUENCE [LARGE SCALE GENOMIC DNA]</scope>
    <source>
        <strain evidence="15 16">CCFEE 6315</strain>
    </source>
</reference>
<dbReference type="Proteomes" id="UP000308549">
    <property type="component" value="Unassembled WGS sequence"/>
</dbReference>
<accession>A0A4U0TZV1</accession>
<dbReference type="InterPro" id="IPR003395">
    <property type="entry name" value="RecF/RecN/SMC_N"/>
</dbReference>
<keyword evidence="7" id="KW-0067">ATP-binding</keyword>
<evidence type="ECO:0000256" key="3">
    <source>
        <dbReference type="ARBA" id="ARBA00006793"/>
    </source>
</evidence>
<dbReference type="GO" id="GO:0003697">
    <property type="term" value="F:single-stranded DNA binding"/>
    <property type="evidence" value="ECO:0007669"/>
    <property type="project" value="TreeGrafter"/>
</dbReference>
<evidence type="ECO:0000256" key="10">
    <source>
        <dbReference type="ARBA" id="ARBA00023204"/>
    </source>
</evidence>
<dbReference type="PANTHER" id="PTHR19306:SF6">
    <property type="entry name" value="STRUCTURAL MAINTENANCE OF CHROMOSOMES PROTEIN 6"/>
    <property type="match status" value="1"/>
</dbReference>
<comment type="caution">
    <text evidence="15">The sequence shown here is derived from an EMBL/GenBank/DDBJ whole genome shotgun (WGS) entry which is preliminary data.</text>
</comment>
<dbReference type="GO" id="GO:0000724">
    <property type="term" value="P:double-strand break repair via homologous recombination"/>
    <property type="evidence" value="ECO:0007669"/>
    <property type="project" value="TreeGrafter"/>
</dbReference>
<feature type="region of interest" description="Disordered" evidence="13">
    <location>
        <begin position="1"/>
        <end position="61"/>
    </location>
</feature>
<feature type="compositionally biased region" description="Polar residues" evidence="13">
    <location>
        <begin position="19"/>
        <end position="36"/>
    </location>
</feature>
<gene>
    <name evidence="15" type="ORF">B0A50_04020</name>
</gene>
<dbReference type="GO" id="GO:0005524">
    <property type="term" value="F:ATP binding"/>
    <property type="evidence" value="ECO:0007669"/>
    <property type="project" value="UniProtKB-KW"/>
</dbReference>
<dbReference type="PANTHER" id="PTHR19306">
    <property type="entry name" value="STRUCTURAL MAINTENANCE OF CHROMOSOMES 5,6 SMC5, SMC6"/>
    <property type="match status" value="1"/>
</dbReference>
<dbReference type="GO" id="GO:0035861">
    <property type="term" value="C:site of double-strand break"/>
    <property type="evidence" value="ECO:0007669"/>
    <property type="project" value="TreeGrafter"/>
</dbReference>
<evidence type="ECO:0000256" key="7">
    <source>
        <dbReference type="ARBA" id="ARBA00022840"/>
    </source>
</evidence>
<dbReference type="AlphaFoldDB" id="A0A4U0TZV1"/>
<evidence type="ECO:0000256" key="13">
    <source>
        <dbReference type="SAM" id="MobiDB-lite"/>
    </source>
</evidence>
<feature type="compositionally biased region" description="Basic and acidic residues" evidence="13">
    <location>
        <begin position="381"/>
        <end position="402"/>
    </location>
</feature>
<evidence type="ECO:0000256" key="4">
    <source>
        <dbReference type="ARBA" id="ARBA00022454"/>
    </source>
</evidence>
<dbReference type="GO" id="GO:0003684">
    <property type="term" value="F:damaged DNA binding"/>
    <property type="evidence" value="ECO:0007669"/>
    <property type="project" value="TreeGrafter"/>
</dbReference>
<comment type="subcellular location">
    <subcellularLocation>
        <location evidence="2">Chromosome</location>
    </subcellularLocation>
    <subcellularLocation>
        <location evidence="1">Nucleus</location>
    </subcellularLocation>
</comment>
<keyword evidence="16" id="KW-1185">Reference proteome</keyword>
<dbReference type="EMBL" id="NAJL01000020">
    <property type="protein sequence ID" value="TKA27954.1"/>
    <property type="molecule type" value="Genomic_DNA"/>
</dbReference>
<dbReference type="OrthoDB" id="10072614at2759"/>
<evidence type="ECO:0000313" key="16">
    <source>
        <dbReference type="Proteomes" id="UP000308549"/>
    </source>
</evidence>
<dbReference type="SUPFAM" id="SSF52540">
    <property type="entry name" value="P-loop containing nucleoside triphosphate hydrolases"/>
    <property type="match status" value="1"/>
</dbReference>
<dbReference type="InterPro" id="IPR027417">
    <property type="entry name" value="P-loop_NTPase"/>
</dbReference>
<proteinExistence type="inferred from homology"/>
<evidence type="ECO:0000256" key="6">
    <source>
        <dbReference type="ARBA" id="ARBA00022763"/>
    </source>
</evidence>
<evidence type="ECO:0000256" key="5">
    <source>
        <dbReference type="ARBA" id="ARBA00022741"/>
    </source>
</evidence>
<feature type="coiled-coil region" evidence="12">
    <location>
        <begin position="453"/>
        <end position="520"/>
    </location>
</feature>
<keyword evidence="11" id="KW-0539">Nucleus</keyword>
<feature type="domain" description="RecF/RecN/SMC N-terminal" evidence="14">
    <location>
        <begin position="142"/>
        <end position="1159"/>
    </location>
</feature>
<dbReference type="Pfam" id="PF02463">
    <property type="entry name" value="SMC_N"/>
    <property type="match status" value="1"/>
</dbReference>
<evidence type="ECO:0000256" key="9">
    <source>
        <dbReference type="ARBA" id="ARBA00023172"/>
    </source>
</evidence>
<dbReference type="GO" id="GO:0030915">
    <property type="term" value="C:Smc5-Smc6 complex"/>
    <property type="evidence" value="ECO:0007669"/>
    <property type="project" value="TreeGrafter"/>
</dbReference>
<evidence type="ECO:0000256" key="1">
    <source>
        <dbReference type="ARBA" id="ARBA00004123"/>
    </source>
</evidence>
<evidence type="ECO:0000256" key="11">
    <source>
        <dbReference type="ARBA" id="ARBA00023242"/>
    </source>
</evidence>
<evidence type="ECO:0000259" key="14">
    <source>
        <dbReference type="Pfam" id="PF02463"/>
    </source>
</evidence>
<dbReference type="GO" id="GO:0005634">
    <property type="term" value="C:nucleus"/>
    <property type="evidence" value="ECO:0007669"/>
    <property type="project" value="UniProtKB-SubCell"/>
</dbReference>
<comment type="similarity">
    <text evidence="3">Belongs to the SMC family. SMC6 subfamily.</text>
</comment>
<sequence length="1186" mass="134840">MAATASQGFFAQFRDTTSDNDSPSFSSDTTAEPTMQSRKRSRDPEDLEGETEIESASSSFRQSIPKRLRVTLAQENGGQVVSDDEEVGDAYRAEDSGFVDGSLDLSDVDDEDDDIDELQAAKIVQKQIREHRQNVASECGVIEEVLCRNFMCHSKLRIKIGPLINFVIGHNGSGKSAVLTALTMCLGGSAKATNRGTALRNLIKEGEESCTLAVRIKNQGDGAYKPDDYGRSITVERHFTRSGGSTFKIKNSEDRIVTQKKAELDDILDFFAFQLDNPINVLTQDLARQFLSNSSPADKYKFFIRGTQLETLDHDYKTIEEYYDSILARLESMQDDIGIYKRKEEQAKARKNQSEQASTLRERIGHMKDMHAWSQVEVQEEKLEKDEQNVRDAEAQVSRKEEESETISAAFEGHDQAQEAAQRSVDQLKEAKQPLAEARDERKAKFQENRDALLKLKEDQRKMKEDIRKAKQQVNERVAAVETEQERISSAGGPAHAARLERLEELKEAVQEAKTKQDEHAPKLPELKERHKDAFEAQEHVKGVYEEQRDAVREAQTRLQGLKRSEGREFDGYKPNMEQLVRAVNAETRWREKPTGPLGKHVRLRKPSWGPLIEKHFGPALDGFATTNTEDQRLLSSIAQRVRCDIGVFQGNSTPMNTAGNEPEGNVDTIMNVLEIDNDLVRNQLIITMAIDQVVLVENQEQAMDYMYPTNRPRPRNVKSCITWTSGSQGNGIRYEHARTGAEKSSPLTRWNGDARMKTDRADQVRMQEEVVSRAKREVDRAEKELRSKQVSLKEATQAVNGHNRRAKELLTALQQAEDAVEALQNEIESNRPQDGRLQELERQLQEKRDDHENSESAYQDSVVAKDSLNEAAQTLKAELDAAQREYDDAANRLERAERKFDTASGSRTDALAEKNRAINAINNAKNYVEALEKKRDDQRKHKDDFVEAAQQICHRIPVEPEYRNTEVIDERIERLTNDLARAERQAGGSHDDLVVAYTDAQRELENAKEKLQNMKEFNELLAQTLSNRRARWEKFRKFISMRARITFTYLLSERNFRGHVVMDHENKELDIKVEPDLSKHSDKGREARTLSGGEKSFSTICLLLSIWEAMGSPIRCLDEFDVFMDNVNRATSMTMMIQAARRSVGRQFILITPQSMNNVEMGDDVKVHRMSDPERGQAVLPFTQG</sequence>
<keyword evidence="8 12" id="KW-0175">Coiled coil</keyword>
<keyword evidence="9" id="KW-0233">DNA recombination</keyword>
<evidence type="ECO:0000256" key="8">
    <source>
        <dbReference type="ARBA" id="ARBA00023054"/>
    </source>
</evidence>